<dbReference type="Proteomes" id="UP000051202">
    <property type="component" value="Unassembled WGS sequence"/>
</dbReference>
<feature type="compositionally biased region" description="Polar residues" evidence="1">
    <location>
        <begin position="15"/>
        <end position="24"/>
    </location>
</feature>
<evidence type="ECO:0000256" key="1">
    <source>
        <dbReference type="SAM" id="MobiDB-lite"/>
    </source>
</evidence>
<accession>A0A0T6DNB8</accession>
<keyword evidence="3" id="KW-1185">Reference proteome</keyword>
<comment type="caution">
    <text evidence="2">The sequence shown here is derived from an EMBL/GenBank/DDBJ whole genome shotgun (WGS) entry which is preliminary data.</text>
</comment>
<dbReference type="RefSeq" id="WP_058025730.1">
    <property type="nucleotide sequence ID" value="NZ_LNDJ01000113.1"/>
</dbReference>
<name>A0A0T6DNB8_9GAMM</name>
<gene>
    <name evidence="2" type="ORF">AS194_12130</name>
</gene>
<proteinExistence type="predicted"/>
<dbReference type="AlphaFoldDB" id="A0A0T6DNB8"/>
<protein>
    <submittedName>
        <fullName evidence="2">Uncharacterized protein</fullName>
    </submittedName>
</protein>
<reference evidence="2 3" key="1">
    <citation type="submission" date="2015-11" db="EMBL/GenBank/DDBJ databases">
        <title>Permanent draft genome of Psychrobacter piscatorii LQ58.</title>
        <authorList>
            <person name="Zhou M."/>
            <person name="Dong B."/>
            <person name="Liu Q."/>
        </authorList>
    </citation>
    <scope>NUCLEOTIDE SEQUENCE [LARGE SCALE GENOMIC DNA]</scope>
    <source>
        <strain evidence="2 3">LQ58</strain>
    </source>
</reference>
<evidence type="ECO:0000313" key="2">
    <source>
        <dbReference type="EMBL" id="KRU21466.1"/>
    </source>
</evidence>
<sequence length="234" mass="26662">MTKHNPYNFLPLQPTGRNENDTANTYAPEDMIKIYEQQFLIQVPEEELTGFLPALKAFYDIDNHTLDVSAVIFDAIADSSIIYNHKIKVGGYQLLGGLVEEAIEYDEDTQSDDSTEGEEIQAYTLECQRAFFINDVEIPYHFNLFIYGDGYSTLTKKETVLEKMYWFVRGRFEEELLDDSKDNDSLDSINEQLASLGIAAMDLTTVDEIVSYIEGSIIDDAMVDELNKLLDDVE</sequence>
<evidence type="ECO:0000313" key="3">
    <source>
        <dbReference type="Proteomes" id="UP000051202"/>
    </source>
</evidence>
<feature type="region of interest" description="Disordered" evidence="1">
    <location>
        <begin position="1"/>
        <end position="24"/>
    </location>
</feature>
<dbReference type="EMBL" id="LNDJ01000113">
    <property type="protein sequence ID" value="KRU21466.1"/>
    <property type="molecule type" value="Genomic_DNA"/>
</dbReference>
<organism evidence="2 3">
    <name type="scientific">Psychrobacter piscatorii</name>
    <dbReference type="NCBI Taxonomy" id="554343"/>
    <lineage>
        <taxon>Bacteria</taxon>
        <taxon>Pseudomonadati</taxon>
        <taxon>Pseudomonadota</taxon>
        <taxon>Gammaproteobacteria</taxon>
        <taxon>Moraxellales</taxon>
        <taxon>Moraxellaceae</taxon>
        <taxon>Psychrobacter</taxon>
    </lineage>
</organism>